<gene>
    <name evidence="2" type="ORF">M2280_004921</name>
</gene>
<dbReference type="RefSeq" id="WP_280762933.1">
    <property type="nucleotide sequence ID" value="NZ_JARXVC010000015.1"/>
</dbReference>
<proteinExistence type="predicted"/>
<reference evidence="2 3" key="1">
    <citation type="submission" date="2023-04" db="EMBL/GenBank/DDBJ databases">
        <title>Forest soil microbial communities from Buena Vista Peninsula, Colon Province, Panama.</title>
        <authorList>
            <person name="Bouskill N."/>
        </authorList>
    </citation>
    <scope>NUCLEOTIDE SEQUENCE [LARGE SCALE GENOMIC DNA]</scope>
    <source>
        <strain evidence="2 3">CFH S0262</strain>
    </source>
</reference>
<keyword evidence="3" id="KW-1185">Reference proteome</keyword>
<name>A0ABT6MIF5_9NOCA</name>
<feature type="region of interest" description="Disordered" evidence="1">
    <location>
        <begin position="104"/>
        <end position="124"/>
    </location>
</feature>
<comment type="caution">
    <text evidence="2">The sequence shown here is derived from an EMBL/GenBank/DDBJ whole genome shotgun (WGS) entry which is preliminary data.</text>
</comment>
<evidence type="ECO:0000313" key="3">
    <source>
        <dbReference type="Proteomes" id="UP001160334"/>
    </source>
</evidence>
<sequence length="124" mass="14418">MIDDIPPHLRAAYNRLMSTADDLATARIRAEKQRSGDWDTRTEVDDAIMDELAVMPSASNELRAYATRVATGECRWNEIEWRAAVVPPEIVELQRSARFVWFRNPTPRPTPVEEDETPFRFQWE</sequence>
<evidence type="ECO:0000256" key="1">
    <source>
        <dbReference type="SAM" id="MobiDB-lite"/>
    </source>
</evidence>
<accession>A0ABT6MIF5</accession>
<dbReference type="Proteomes" id="UP001160334">
    <property type="component" value="Unassembled WGS sequence"/>
</dbReference>
<evidence type="ECO:0000313" key="2">
    <source>
        <dbReference type="EMBL" id="MDH6283670.1"/>
    </source>
</evidence>
<dbReference type="EMBL" id="JARXVC010000015">
    <property type="protein sequence ID" value="MDH6283670.1"/>
    <property type="molecule type" value="Genomic_DNA"/>
</dbReference>
<organism evidence="2 3">
    <name type="scientific">Prescottella agglutinans</name>
    <dbReference type="NCBI Taxonomy" id="1644129"/>
    <lineage>
        <taxon>Bacteria</taxon>
        <taxon>Bacillati</taxon>
        <taxon>Actinomycetota</taxon>
        <taxon>Actinomycetes</taxon>
        <taxon>Mycobacteriales</taxon>
        <taxon>Nocardiaceae</taxon>
        <taxon>Prescottella</taxon>
    </lineage>
</organism>
<protein>
    <submittedName>
        <fullName evidence="2">Uncharacterized protein</fullName>
    </submittedName>
</protein>